<dbReference type="Proteomes" id="UP001234178">
    <property type="component" value="Unassembled WGS sequence"/>
</dbReference>
<comment type="caution">
    <text evidence="2">The sequence shown here is derived from an EMBL/GenBank/DDBJ whole genome shotgun (WGS) entry which is preliminary data.</text>
</comment>
<evidence type="ECO:0000313" key="2">
    <source>
        <dbReference type="EMBL" id="KAK4013887.1"/>
    </source>
</evidence>
<dbReference type="EMBL" id="JAOYFB010000004">
    <property type="protein sequence ID" value="KAK4013887.1"/>
    <property type="molecule type" value="Genomic_DNA"/>
</dbReference>
<evidence type="ECO:0000313" key="3">
    <source>
        <dbReference type="Proteomes" id="UP001234178"/>
    </source>
</evidence>
<evidence type="ECO:0000256" key="1">
    <source>
        <dbReference type="SAM" id="MobiDB-lite"/>
    </source>
</evidence>
<sequence>METSVEGERNDISSKGPSAVVSLSLPAAVPAVPACDRADRLEPSHHRIKNASPSTFKSASDYVGNLTDRLRYSFQRVREETEKARNRQREQYNKRAKEKNYVVDIVTRVVLEQE</sequence>
<accession>A0ABQ9ZLU6</accession>
<reference evidence="2 3" key="1">
    <citation type="journal article" date="2023" name="Nucleic Acids Res.">
        <title>The hologenome of Daphnia magna reveals possible DNA methylation and microbiome-mediated evolution of the host genome.</title>
        <authorList>
            <person name="Chaturvedi A."/>
            <person name="Li X."/>
            <person name="Dhandapani V."/>
            <person name="Marshall H."/>
            <person name="Kissane S."/>
            <person name="Cuenca-Cambronero M."/>
            <person name="Asole G."/>
            <person name="Calvet F."/>
            <person name="Ruiz-Romero M."/>
            <person name="Marangio P."/>
            <person name="Guigo R."/>
            <person name="Rago D."/>
            <person name="Mirbahai L."/>
            <person name="Eastwood N."/>
            <person name="Colbourne J.K."/>
            <person name="Zhou J."/>
            <person name="Mallon E."/>
            <person name="Orsini L."/>
        </authorList>
    </citation>
    <scope>NUCLEOTIDE SEQUENCE [LARGE SCALE GENOMIC DNA]</scope>
    <source>
        <strain evidence="2">LRV0_1</strain>
    </source>
</reference>
<proteinExistence type="predicted"/>
<name>A0ABQ9ZLU6_9CRUS</name>
<protein>
    <submittedName>
        <fullName evidence="2">Uncharacterized protein</fullName>
    </submittedName>
</protein>
<keyword evidence="3" id="KW-1185">Reference proteome</keyword>
<organism evidence="2 3">
    <name type="scientific">Daphnia magna</name>
    <dbReference type="NCBI Taxonomy" id="35525"/>
    <lineage>
        <taxon>Eukaryota</taxon>
        <taxon>Metazoa</taxon>
        <taxon>Ecdysozoa</taxon>
        <taxon>Arthropoda</taxon>
        <taxon>Crustacea</taxon>
        <taxon>Branchiopoda</taxon>
        <taxon>Diplostraca</taxon>
        <taxon>Cladocera</taxon>
        <taxon>Anomopoda</taxon>
        <taxon>Daphniidae</taxon>
        <taxon>Daphnia</taxon>
    </lineage>
</organism>
<feature type="region of interest" description="Disordered" evidence="1">
    <location>
        <begin position="41"/>
        <end position="60"/>
    </location>
</feature>
<gene>
    <name evidence="2" type="ORF">OUZ56_026439</name>
</gene>